<keyword evidence="1" id="KW-0732">Signal</keyword>
<dbReference type="InterPro" id="IPR011050">
    <property type="entry name" value="Pectin_lyase_fold/virulence"/>
</dbReference>
<sequence length="504" mass="54743">MKNFNITIFITALLCMLVSMTYAQTIIQVAPGLGTLNEAIDSYIADNGATSMDVIFELEDGGFYILTSTIENEDPLRIEAEADAAVRPVIRPNVPGGGDPFRAFRARNDITLRGLFITNKDAIGGADSQILRVSEDGARVVIDNCHLDFAPQSAIRLDNTDNKLYITNSIISNIVNLSNPGNGRGIDDRGNDIDTIWVENTTFYNLSARMLRDDGGVVNYAKFNHVTGVNLGDRTVDLGEFVEAEITNNLFVNSGFLGFNEPGASSLQVDSSDLVQSALISNINFYVDPALQTLYDQLNVDAEPGDSVYVRNGLNADATAIAASGGTLETITDLAVTFNNGPATPLDYVESFYEDPDNALPLDDGNGGVDPDNAGQLPFDFGYSTDSELFEAGNDGLPLGDLNWHDLTSSTFDPAIAKEVQLTVFPNPVQERMTFQFELPEAQPVRLVIFNQLGQPAAVVLDNQLGAGEHQLQYNAELLPTGTYFYRLELGDRFASGRFIRASK</sequence>
<dbReference type="SUPFAM" id="SSF51126">
    <property type="entry name" value="Pectin lyase-like"/>
    <property type="match status" value="1"/>
</dbReference>
<dbReference type="NCBIfam" id="TIGR04183">
    <property type="entry name" value="Por_Secre_tail"/>
    <property type="match status" value="1"/>
</dbReference>
<keyword evidence="4" id="KW-1185">Reference proteome</keyword>
<organism evidence="3 4">
    <name type="scientific">Phaeodactylibacter xiamenensis</name>
    <dbReference type="NCBI Taxonomy" id="1524460"/>
    <lineage>
        <taxon>Bacteria</taxon>
        <taxon>Pseudomonadati</taxon>
        <taxon>Bacteroidota</taxon>
        <taxon>Saprospiria</taxon>
        <taxon>Saprospirales</taxon>
        <taxon>Haliscomenobacteraceae</taxon>
        <taxon>Phaeodactylibacter</taxon>
    </lineage>
</organism>
<reference evidence="3 4" key="1">
    <citation type="journal article" date="2014" name="Int. J. Syst. Evol. Microbiol.">
        <title>Phaeodactylibacter xiamenensis gen. nov., sp. nov., a member of the family Saprospiraceae isolated from the marine alga Phaeodactylum tricornutum.</title>
        <authorList>
            <person name="Chen Z.Jr."/>
            <person name="Lei X."/>
            <person name="Lai Q."/>
            <person name="Li Y."/>
            <person name="Zhang B."/>
            <person name="Zhang J."/>
            <person name="Zhang H."/>
            <person name="Yang L."/>
            <person name="Zheng W."/>
            <person name="Tian Y."/>
            <person name="Yu Z."/>
            <person name="Xu H.Jr."/>
            <person name="Zheng T."/>
        </authorList>
    </citation>
    <scope>NUCLEOTIDE SEQUENCE [LARGE SCALE GENOMIC DNA]</scope>
    <source>
        <strain evidence="3 4">KD52</strain>
    </source>
</reference>
<dbReference type="STRING" id="1524460.IX84_18215"/>
<dbReference type="Pfam" id="PF18962">
    <property type="entry name" value="Por_Secre_tail"/>
    <property type="match status" value="1"/>
</dbReference>
<dbReference type="AlphaFoldDB" id="A0A098S587"/>
<protein>
    <recommendedName>
        <fullName evidence="2">Secretion system C-terminal sorting domain-containing protein</fullName>
    </recommendedName>
</protein>
<proteinExistence type="predicted"/>
<comment type="caution">
    <text evidence="3">The sequence shown here is derived from an EMBL/GenBank/DDBJ whole genome shotgun (WGS) entry which is preliminary data.</text>
</comment>
<dbReference type="EMBL" id="JPOS01000039">
    <property type="protein sequence ID" value="KGE86973.1"/>
    <property type="molecule type" value="Genomic_DNA"/>
</dbReference>
<dbReference type="InterPro" id="IPR012334">
    <property type="entry name" value="Pectin_lyas_fold"/>
</dbReference>
<accession>A0A098S587</accession>
<name>A0A098S587_9BACT</name>
<evidence type="ECO:0000259" key="2">
    <source>
        <dbReference type="Pfam" id="PF18962"/>
    </source>
</evidence>
<dbReference type="RefSeq" id="WP_044223587.1">
    <property type="nucleotide sequence ID" value="NZ_JBKAGJ010000008.1"/>
</dbReference>
<dbReference type="Proteomes" id="UP000029736">
    <property type="component" value="Unassembled WGS sequence"/>
</dbReference>
<evidence type="ECO:0000313" key="3">
    <source>
        <dbReference type="EMBL" id="KGE86973.1"/>
    </source>
</evidence>
<feature type="signal peptide" evidence="1">
    <location>
        <begin position="1"/>
        <end position="23"/>
    </location>
</feature>
<dbReference type="InterPro" id="IPR026444">
    <property type="entry name" value="Secre_tail"/>
</dbReference>
<dbReference type="Gene3D" id="2.160.20.10">
    <property type="entry name" value="Single-stranded right-handed beta-helix, Pectin lyase-like"/>
    <property type="match status" value="1"/>
</dbReference>
<feature type="domain" description="Secretion system C-terminal sorting" evidence="2">
    <location>
        <begin position="424"/>
        <end position="492"/>
    </location>
</feature>
<gene>
    <name evidence="3" type="ORF">IX84_18215</name>
</gene>
<dbReference type="OrthoDB" id="9809781at2"/>
<feature type="chain" id="PRO_5001939905" description="Secretion system C-terminal sorting domain-containing protein" evidence="1">
    <location>
        <begin position="24"/>
        <end position="504"/>
    </location>
</feature>
<evidence type="ECO:0000256" key="1">
    <source>
        <dbReference type="SAM" id="SignalP"/>
    </source>
</evidence>
<evidence type="ECO:0000313" key="4">
    <source>
        <dbReference type="Proteomes" id="UP000029736"/>
    </source>
</evidence>